<dbReference type="InterPro" id="IPR025857">
    <property type="entry name" value="MacB_PCD"/>
</dbReference>
<dbReference type="Proteomes" id="UP000477779">
    <property type="component" value="Unassembled WGS sequence"/>
</dbReference>
<feature type="transmembrane region" description="Helical" evidence="7">
    <location>
        <begin position="25"/>
        <end position="45"/>
    </location>
</feature>
<feature type="transmembrane region" description="Helical" evidence="7">
    <location>
        <begin position="270"/>
        <end position="296"/>
    </location>
</feature>
<evidence type="ECO:0000256" key="1">
    <source>
        <dbReference type="ARBA" id="ARBA00004651"/>
    </source>
</evidence>
<evidence type="ECO:0000259" key="8">
    <source>
        <dbReference type="Pfam" id="PF02687"/>
    </source>
</evidence>
<evidence type="ECO:0000313" key="10">
    <source>
        <dbReference type="EMBL" id="NES27130.1"/>
    </source>
</evidence>
<evidence type="ECO:0000256" key="7">
    <source>
        <dbReference type="SAM" id="Phobius"/>
    </source>
</evidence>
<keyword evidence="12" id="KW-1185">Reference proteome</keyword>
<accession>A0AAJ2ZBF5</accession>
<evidence type="ECO:0000313" key="13">
    <source>
        <dbReference type="Proteomes" id="UP000477779"/>
    </source>
</evidence>
<dbReference type="Pfam" id="PF02687">
    <property type="entry name" value="FtsX"/>
    <property type="match status" value="1"/>
</dbReference>
<keyword evidence="2" id="KW-1003">Cell membrane</keyword>
<comment type="subcellular location">
    <subcellularLocation>
        <location evidence="1">Cell membrane</location>
        <topology evidence="1">Multi-pass membrane protein</topology>
    </subcellularLocation>
</comment>
<evidence type="ECO:0000256" key="4">
    <source>
        <dbReference type="ARBA" id="ARBA00022989"/>
    </source>
</evidence>
<dbReference type="PANTHER" id="PTHR30572:SF4">
    <property type="entry name" value="ABC TRANSPORTER PERMEASE YTRF"/>
    <property type="match status" value="1"/>
</dbReference>
<dbReference type="GO" id="GO:0022857">
    <property type="term" value="F:transmembrane transporter activity"/>
    <property type="evidence" value="ECO:0007669"/>
    <property type="project" value="TreeGrafter"/>
</dbReference>
<keyword evidence="5 7" id="KW-0472">Membrane</keyword>
<dbReference type="EMBL" id="CP045309">
    <property type="protein sequence ID" value="QGL48105.1"/>
    <property type="molecule type" value="Genomic_DNA"/>
</dbReference>
<feature type="domain" description="MacB-like periplasmic core" evidence="9">
    <location>
        <begin position="26"/>
        <end position="233"/>
    </location>
</feature>
<feature type="transmembrane region" description="Helical" evidence="7">
    <location>
        <begin position="317"/>
        <end position="345"/>
    </location>
</feature>
<feature type="transmembrane region" description="Helical" evidence="7">
    <location>
        <begin position="357"/>
        <end position="380"/>
    </location>
</feature>
<evidence type="ECO:0000256" key="3">
    <source>
        <dbReference type="ARBA" id="ARBA00022692"/>
    </source>
</evidence>
<dbReference type="InterPro" id="IPR050250">
    <property type="entry name" value="Macrolide_Exporter_MacB"/>
</dbReference>
<name>A0AAJ2ZBF5_9ACTN</name>
<dbReference type="RefSeq" id="WP_154227434.1">
    <property type="nucleotide sequence ID" value="NZ_CP045309.1"/>
</dbReference>
<keyword evidence="3 7" id="KW-0812">Transmembrane</keyword>
<proteinExistence type="inferred from homology"/>
<evidence type="ECO:0000256" key="2">
    <source>
        <dbReference type="ARBA" id="ARBA00022475"/>
    </source>
</evidence>
<feature type="domain" description="ABC3 transporter permease C-terminal" evidence="8">
    <location>
        <begin position="275"/>
        <end position="387"/>
    </location>
</feature>
<evidence type="ECO:0000256" key="5">
    <source>
        <dbReference type="ARBA" id="ARBA00023136"/>
    </source>
</evidence>
<organism evidence="10 13">
    <name type="scientific">Micromonospora terminaliae</name>
    <dbReference type="NCBI Taxonomy" id="1914461"/>
    <lineage>
        <taxon>Bacteria</taxon>
        <taxon>Bacillati</taxon>
        <taxon>Actinomycetota</taxon>
        <taxon>Actinomycetes</taxon>
        <taxon>Micromonosporales</taxon>
        <taxon>Micromonosporaceae</taxon>
        <taxon>Micromonospora</taxon>
    </lineage>
</organism>
<gene>
    <name evidence="10" type="ORF">G3561_06110</name>
    <name evidence="11" type="ORF">GCE86_14365</name>
</gene>
<dbReference type="AlphaFoldDB" id="A0AAJ2ZBF5"/>
<comment type="similarity">
    <text evidence="6">Belongs to the ABC-4 integral membrane protein family.</text>
</comment>
<dbReference type="PANTHER" id="PTHR30572">
    <property type="entry name" value="MEMBRANE COMPONENT OF TRANSPORTER-RELATED"/>
    <property type="match status" value="1"/>
</dbReference>
<reference evidence="11 12" key="1">
    <citation type="submission" date="2019-10" db="EMBL/GenBank/DDBJ databases">
        <title>Genome Sequence of Micromonospora terminaliae DSM 101760.</title>
        <authorList>
            <person name="Guo L."/>
        </authorList>
    </citation>
    <scope>NUCLEOTIDE SEQUENCE [LARGE SCALE GENOMIC DNA]</scope>
    <source>
        <strain evidence="11 12">DSM 101760</strain>
    </source>
</reference>
<keyword evidence="4 7" id="KW-1133">Transmembrane helix</keyword>
<dbReference type="Proteomes" id="UP000402241">
    <property type="component" value="Chromosome"/>
</dbReference>
<reference evidence="10 13" key="2">
    <citation type="submission" date="2020-02" db="EMBL/GenBank/DDBJ databases">
        <title>WGS of Micromonospora spp. isolated from hot spring.</title>
        <authorList>
            <person name="Thawai C."/>
        </authorList>
    </citation>
    <scope>NUCLEOTIDE SEQUENCE [LARGE SCALE GENOMIC DNA]</scope>
    <source>
        <strain evidence="10 13">TMS7</strain>
    </source>
</reference>
<dbReference type="GO" id="GO:0005886">
    <property type="term" value="C:plasma membrane"/>
    <property type="evidence" value="ECO:0007669"/>
    <property type="project" value="UniProtKB-SubCell"/>
</dbReference>
<dbReference type="Pfam" id="PF12704">
    <property type="entry name" value="MacB_PCD"/>
    <property type="match status" value="1"/>
</dbReference>
<dbReference type="EMBL" id="JAAHBZ010000002">
    <property type="protein sequence ID" value="NES27130.1"/>
    <property type="molecule type" value="Genomic_DNA"/>
</dbReference>
<protein>
    <submittedName>
        <fullName evidence="10">ABC transporter permease</fullName>
    </submittedName>
    <submittedName>
        <fullName evidence="11">FtsX-like permease family protein</fullName>
    </submittedName>
</protein>
<dbReference type="InterPro" id="IPR003838">
    <property type="entry name" value="ABC3_permease_C"/>
</dbReference>
<evidence type="ECO:0000313" key="11">
    <source>
        <dbReference type="EMBL" id="QGL48105.1"/>
    </source>
</evidence>
<evidence type="ECO:0000256" key="6">
    <source>
        <dbReference type="ARBA" id="ARBA00038076"/>
    </source>
</evidence>
<evidence type="ECO:0000313" key="12">
    <source>
        <dbReference type="Proteomes" id="UP000402241"/>
    </source>
</evidence>
<sequence length="394" mass="40124">MRSRLRVADLLPVSTVGLRSRPGRAALSILGVAIGIAAMVAVLGVTRSSQSDVLAQIDRVGTNLLTVANGKTIRGEEARLPVAAAPAVARTDGVLSSAATAMLDERIYRNDRVPSGRTGGLSVRVTDPALLATLDATLVDGRFLDAALARYPAVVLGHYAATSLGIRDVTGDPQVYLGQRWYTVVGILAPVELAPELDGAALIGAPVAAAQFGYDGRPTRIFVRAQTERTDEVAGLLGRAANPAHPEEVAVSRPSEALTARLAVTGGATVLLLGLGAVALLVGGIGIANVLVISVLERRGEIGLRRALGATRRHVAAQFLVESLLLGAGGGAAGVVLGATVTYVLATVRGWQTLVPATAIGAGLGAAVLIGGLAGVYPALRAARLSPATALRTA</sequence>
<evidence type="ECO:0000259" key="9">
    <source>
        <dbReference type="Pfam" id="PF12704"/>
    </source>
</evidence>